<dbReference type="EMBL" id="BPLQ01010708">
    <property type="protein sequence ID" value="GIY52753.1"/>
    <property type="molecule type" value="Genomic_DNA"/>
</dbReference>
<keyword evidence="1" id="KW-0472">Membrane</keyword>
<organism evidence="2 3">
    <name type="scientific">Caerostris darwini</name>
    <dbReference type="NCBI Taxonomy" id="1538125"/>
    <lineage>
        <taxon>Eukaryota</taxon>
        <taxon>Metazoa</taxon>
        <taxon>Ecdysozoa</taxon>
        <taxon>Arthropoda</taxon>
        <taxon>Chelicerata</taxon>
        <taxon>Arachnida</taxon>
        <taxon>Araneae</taxon>
        <taxon>Araneomorphae</taxon>
        <taxon>Entelegynae</taxon>
        <taxon>Araneoidea</taxon>
        <taxon>Araneidae</taxon>
        <taxon>Caerostris</taxon>
    </lineage>
</organism>
<reference evidence="2 3" key="1">
    <citation type="submission" date="2021-06" db="EMBL/GenBank/DDBJ databases">
        <title>Caerostris darwini draft genome.</title>
        <authorList>
            <person name="Kono N."/>
            <person name="Arakawa K."/>
        </authorList>
    </citation>
    <scope>NUCLEOTIDE SEQUENCE [LARGE SCALE GENOMIC DNA]</scope>
</reference>
<evidence type="ECO:0000256" key="1">
    <source>
        <dbReference type="SAM" id="Phobius"/>
    </source>
</evidence>
<protein>
    <submittedName>
        <fullName evidence="2">Uncharacterized protein</fullName>
    </submittedName>
</protein>
<evidence type="ECO:0000313" key="2">
    <source>
        <dbReference type="EMBL" id="GIY52753.1"/>
    </source>
</evidence>
<keyword evidence="1" id="KW-1133">Transmembrane helix</keyword>
<dbReference type="Proteomes" id="UP001054837">
    <property type="component" value="Unassembled WGS sequence"/>
</dbReference>
<dbReference type="AlphaFoldDB" id="A0AAV4U4T0"/>
<evidence type="ECO:0000313" key="3">
    <source>
        <dbReference type="Proteomes" id="UP001054837"/>
    </source>
</evidence>
<feature type="transmembrane region" description="Helical" evidence="1">
    <location>
        <begin position="6"/>
        <end position="25"/>
    </location>
</feature>
<name>A0AAV4U4T0_9ARAC</name>
<gene>
    <name evidence="2" type="ORF">CDAR_371331</name>
</gene>
<accession>A0AAV4U4T0</accession>
<proteinExistence type="predicted"/>
<keyword evidence="1" id="KW-0812">Transmembrane</keyword>
<keyword evidence="3" id="KW-1185">Reference proteome</keyword>
<sequence length="84" mass="9578">MVETGVVSVVFFLIELWFLLQVVCVSDKWSDIRFAYYTTLMIATIIENIVSAKYVVDVENKDEPTVVTCDETEALPAADRWLDV</sequence>
<comment type="caution">
    <text evidence="2">The sequence shown here is derived from an EMBL/GenBank/DDBJ whole genome shotgun (WGS) entry which is preliminary data.</text>
</comment>